<comment type="caution">
    <text evidence="2">The sequence shown here is derived from an EMBL/GenBank/DDBJ whole genome shotgun (WGS) entry which is preliminary data.</text>
</comment>
<evidence type="ECO:0000313" key="2">
    <source>
        <dbReference type="EMBL" id="MCK2214076.1"/>
    </source>
</evidence>
<accession>A0ABT0FNZ8</accession>
<gene>
    <name evidence="2" type="ORF">MF672_009780</name>
</gene>
<sequence length="65" mass="6520">MGEQQSDAQPPADAAGSRPLLSSRALLIIVTAVLFGVTVAVRPALAVPIGVSLAVVTLLAKILGD</sequence>
<keyword evidence="1" id="KW-0812">Transmembrane</keyword>
<proteinExistence type="predicted"/>
<protein>
    <recommendedName>
        <fullName evidence="4">AI-2E family transporter</fullName>
    </recommendedName>
</protein>
<feature type="transmembrane region" description="Helical" evidence="1">
    <location>
        <begin position="21"/>
        <end position="39"/>
    </location>
</feature>
<dbReference type="EMBL" id="JAKRKC020000001">
    <property type="protein sequence ID" value="MCK2214076.1"/>
    <property type="molecule type" value="Genomic_DNA"/>
</dbReference>
<keyword evidence="1" id="KW-0472">Membrane</keyword>
<keyword evidence="1" id="KW-1133">Transmembrane helix</keyword>
<evidence type="ECO:0000313" key="3">
    <source>
        <dbReference type="Proteomes" id="UP001317259"/>
    </source>
</evidence>
<dbReference type="Proteomes" id="UP001317259">
    <property type="component" value="Unassembled WGS sequence"/>
</dbReference>
<name>A0ABT0FNZ8_9ACTN</name>
<feature type="transmembrane region" description="Helical" evidence="1">
    <location>
        <begin position="45"/>
        <end position="64"/>
    </location>
</feature>
<keyword evidence="3" id="KW-1185">Reference proteome</keyword>
<reference evidence="2 3" key="1">
    <citation type="submission" date="2022-04" db="EMBL/GenBank/DDBJ databases">
        <title>Genome draft of Actinomadura sp. ATCC 31491.</title>
        <authorList>
            <person name="Shi X."/>
            <person name="Du Y."/>
        </authorList>
    </citation>
    <scope>NUCLEOTIDE SEQUENCE [LARGE SCALE GENOMIC DNA]</scope>
    <source>
        <strain evidence="2 3">ATCC 31491</strain>
    </source>
</reference>
<evidence type="ECO:0000256" key="1">
    <source>
        <dbReference type="SAM" id="Phobius"/>
    </source>
</evidence>
<evidence type="ECO:0008006" key="4">
    <source>
        <dbReference type="Google" id="ProtNLM"/>
    </source>
</evidence>
<dbReference type="RefSeq" id="WP_242373409.1">
    <property type="nucleotide sequence ID" value="NZ_JAKRKC020000001.1"/>
</dbReference>
<organism evidence="2 3">
    <name type="scientific">Actinomadura luzonensis</name>
    <dbReference type="NCBI Taxonomy" id="2805427"/>
    <lineage>
        <taxon>Bacteria</taxon>
        <taxon>Bacillati</taxon>
        <taxon>Actinomycetota</taxon>
        <taxon>Actinomycetes</taxon>
        <taxon>Streptosporangiales</taxon>
        <taxon>Thermomonosporaceae</taxon>
        <taxon>Actinomadura</taxon>
    </lineage>
</organism>